<dbReference type="GO" id="GO:0034386">
    <property type="term" value="F:4-aminobutyrate:2-oxoglutarate transaminase activity"/>
    <property type="evidence" value="ECO:0007669"/>
    <property type="project" value="UniProtKB-EC"/>
</dbReference>
<dbReference type="Gene3D" id="3.90.1150.10">
    <property type="entry name" value="Aspartate Aminotransferase, domain 1"/>
    <property type="match status" value="1"/>
</dbReference>
<evidence type="ECO:0000256" key="10">
    <source>
        <dbReference type="ARBA" id="ARBA00022898"/>
    </source>
</evidence>
<evidence type="ECO:0000256" key="1">
    <source>
        <dbReference type="ARBA" id="ARBA00001750"/>
    </source>
</evidence>
<comment type="pathway">
    <text evidence="3">Amino-acid degradation; 4-aminobutanoate degradation.</text>
</comment>
<evidence type="ECO:0000256" key="9">
    <source>
        <dbReference type="ARBA" id="ARBA00022679"/>
    </source>
</evidence>
<evidence type="ECO:0000256" key="12">
    <source>
        <dbReference type="ARBA" id="ARBA00030204"/>
    </source>
</evidence>
<sequence length="452" mass="47605">MTAMTELSGGPALPQERRVVTAVPGPKSQELMARKQATVAAGIGTVMPVFARRAGGGVLEDVDGNSFIDFGSGIAVTSVGNSAEAVVRRATEQLNDYTHTCVMVTPYEPYVEVCEELAALTPGDHAKKSALFNSGAEAVENAVKIARAYTKRQAVVVFDHGYHGRTNLTMALTSKNMPYKHSFGPFAPEVYRVPVAYPYRWLTGPDNCAEEAAAEAIDRITKQIGAENVAAIVIEPVLGEGGFIVPARGFLPRIADFAREHGIVFVADEIQSGFCRTGQWFACEDEGIVPDLITTAKGIAGGLPLAAVTGRADIMDAAHSGGLGGTYGGNPVACAAALGAIETMREQDLPAKARRIEEIMKPRLEKIAAGSEIVGDVRGRGAMLAIELVKPGGKEPNPEATAALAKACHQQGLLVLTTGTYGNVVRFLPPLVIGEELLNEGLDVLEDAISGL</sequence>
<dbReference type="GO" id="GO:0042802">
    <property type="term" value="F:identical protein binding"/>
    <property type="evidence" value="ECO:0007669"/>
    <property type="project" value="TreeGrafter"/>
</dbReference>
<reference evidence="18 19" key="1">
    <citation type="submission" date="2019-06" db="EMBL/GenBank/DDBJ databases">
        <title>Whole genome shotgun sequence of Streptomyces cacaoi subsp. cacaoi NBRC 12748.</title>
        <authorList>
            <person name="Hosoyama A."/>
            <person name="Uohara A."/>
            <person name="Ohji S."/>
            <person name="Ichikawa N."/>
        </authorList>
    </citation>
    <scope>NUCLEOTIDE SEQUENCE [LARGE SCALE GENOMIC DNA]</scope>
    <source>
        <strain evidence="18 19">NBRC 12748</strain>
    </source>
</reference>
<dbReference type="InterPro" id="IPR005814">
    <property type="entry name" value="Aminotrans_3"/>
</dbReference>
<dbReference type="Proteomes" id="UP000319210">
    <property type="component" value="Unassembled WGS sequence"/>
</dbReference>
<evidence type="ECO:0000256" key="8">
    <source>
        <dbReference type="ARBA" id="ARBA00022576"/>
    </source>
</evidence>
<dbReference type="InterPro" id="IPR004632">
    <property type="entry name" value="4NH2But_aminotransferase_bac"/>
</dbReference>
<dbReference type="PIRSF" id="PIRSF000521">
    <property type="entry name" value="Transaminase_4ab_Lys_Orn"/>
    <property type="match status" value="1"/>
</dbReference>
<dbReference type="GO" id="GO:0009448">
    <property type="term" value="P:gamma-aminobutyric acid metabolic process"/>
    <property type="evidence" value="ECO:0007669"/>
    <property type="project" value="InterPro"/>
</dbReference>
<evidence type="ECO:0000256" key="5">
    <source>
        <dbReference type="ARBA" id="ARBA00012876"/>
    </source>
</evidence>
<comment type="caution">
    <text evidence="18">The sequence shown here is derived from an EMBL/GenBank/DDBJ whole genome shotgun (WGS) entry which is preliminary data.</text>
</comment>
<keyword evidence="8 18" id="KW-0032">Aminotransferase</keyword>
<evidence type="ECO:0000256" key="4">
    <source>
        <dbReference type="ARBA" id="ARBA00008954"/>
    </source>
</evidence>
<comment type="catalytic activity">
    <reaction evidence="1">
        <text>(S)-3-amino-2-methylpropanoate + 2-oxoglutarate = 2-methyl-3-oxopropanoate + L-glutamate</text>
        <dbReference type="Rhea" id="RHEA:13993"/>
        <dbReference type="ChEBI" id="CHEBI:16810"/>
        <dbReference type="ChEBI" id="CHEBI:29985"/>
        <dbReference type="ChEBI" id="CHEBI:57700"/>
        <dbReference type="ChEBI" id="CHEBI:58655"/>
        <dbReference type="EC" id="2.6.1.22"/>
    </reaction>
</comment>
<dbReference type="NCBIfam" id="TIGR00700">
    <property type="entry name" value="GABAtrnsam"/>
    <property type="match status" value="1"/>
</dbReference>
<dbReference type="InterPro" id="IPR049704">
    <property type="entry name" value="Aminotrans_3_PPA_site"/>
</dbReference>
<evidence type="ECO:0000256" key="13">
    <source>
        <dbReference type="ARBA" id="ARBA00030857"/>
    </source>
</evidence>
<comment type="catalytic activity">
    <reaction evidence="15">
        <text>4-aminobutanoate + 2-oxoglutarate = succinate semialdehyde + L-glutamate</text>
        <dbReference type="Rhea" id="RHEA:23352"/>
        <dbReference type="ChEBI" id="CHEBI:16810"/>
        <dbReference type="ChEBI" id="CHEBI:29985"/>
        <dbReference type="ChEBI" id="CHEBI:57706"/>
        <dbReference type="ChEBI" id="CHEBI:59888"/>
        <dbReference type="EC" id="2.6.1.19"/>
    </reaction>
</comment>
<proteinExistence type="inferred from homology"/>
<accession>A0A4Y3R1S1</accession>
<evidence type="ECO:0000256" key="15">
    <source>
        <dbReference type="ARBA" id="ARBA00048021"/>
    </source>
</evidence>
<evidence type="ECO:0000256" key="3">
    <source>
        <dbReference type="ARBA" id="ARBA00005176"/>
    </source>
</evidence>
<evidence type="ECO:0000313" key="19">
    <source>
        <dbReference type="Proteomes" id="UP000319210"/>
    </source>
</evidence>
<keyword evidence="19" id="KW-1185">Reference proteome</keyword>
<dbReference type="GO" id="GO:0030170">
    <property type="term" value="F:pyridoxal phosphate binding"/>
    <property type="evidence" value="ECO:0007669"/>
    <property type="project" value="InterPro"/>
</dbReference>
<evidence type="ECO:0000256" key="2">
    <source>
        <dbReference type="ARBA" id="ARBA00001933"/>
    </source>
</evidence>
<dbReference type="NCBIfam" id="NF004714">
    <property type="entry name" value="PRK06058.1"/>
    <property type="match status" value="1"/>
</dbReference>
<evidence type="ECO:0000256" key="17">
    <source>
        <dbReference type="RuleBase" id="RU003560"/>
    </source>
</evidence>
<dbReference type="AlphaFoldDB" id="A0A4Y3R1S1"/>
<evidence type="ECO:0000256" key="11">
    <source>
        <dbReference type="ARBA" id="ARBA00029760"/>
    </source>
</evidence>
<evidence type="ECO:0000256" key="14">
    <source>
        <dbReference type="ARBA" id="ARBA00031787"/>
    </source>
</evidence>
<dbReference type="FunFam" id="3.40.640.10:FF:000013">
    <property type="entry name" value="4-aminobutyrate aminotransferase"/>
    <property type="match status" value="1"/>
</dbReference>
<dbReference type="PANTHER" id="PTHR11986">
    <property type="entry name" value="AMINOTRANSFERASE CLASS III"/>
    <property type="match status" value="1"/>
</dbReference>
<dbReference type="EMBL" id="BJMM01000022">
    <property type="protein sequence ID" value="GEB51665.1"/>
    <property type="molecule type" value="Genomic_DNA"/>
</dbReference>
<evidence type="ECO:0000313" key="18">
    <source>
        <dbReference type="EMBL" id="GEB51665.1"/>
    </source>
</evidence>
<gene>
    <name evidence="18" type="ORF">SCA03_42160</name>
</gene>
<dbReference type="FunFam" id="3.90.1150.10:FF:000022">
    <property type="entry name" value="4-aminobutyrate aminotransferase"/>
    <property type="match status" value="1"/>
</dbReference>
<keyword evidence="10 17" id="KW-0663">Pyridoxal phosphate</keyword>
<organism evidence="18 19">
    <name type="scientific">Streptomyces cacaoi</name>
    <dbReference type="NCBI Taxonomy" id="1898"/>
    <lineage>
        <taxon>Bacteria</taxon>
        <taxon>Bacillati</taxon>
        <taxon>Actinomycetota</taxon>
        <taxon>Actinomycetes</taxon>
        <taxon>Kitasatosporales</taxon>
        <taxon>Streptomycetaceae</taxon>
        <taxon>Streptomyces</taxon>
    </lineage>
</organism>
<dbReference type="CDD" id="cd00610">
    <property type="entry name" value="OAT_like"/>
    <property type="match status" value="1"/>
</dbReference>
<dbReference type="SUPFAM" id="SSF53383">
    <property type="entry name" value="PLP-dependent transferases"/>
    <property type="match status" value="1"/>
</dbReference>
<dbReference type="InterPro" id="IPR015424">
    <property type="entry name" value="PyrdxlP-dep_Trfase"/>
</dbReference>
<dbReference type="GO" id="GO:0047298">
    <property type="term" value="F:(S)-3-amino-2-methylpropionate transaminase activity"/>
    <property type="evidence" value="ECO:0007669"/>
    <property type="project" value="UniProtKB-EC"/>
</dbReference>
<comment type="similarity">
    <text evidence="4 17">Belongs to the class-III pyridoxal-phosphate-dependent aminotransferase family.</text>
</comment>
<evidence type="ECO:0000256" key="7">
    <source>
        <dbReference type="ARBA" id="ARBA00018543"/>
    </source>
</evidence>
<dbReference type="Gene3D" id="3.40.640.10">
    <property type="entry name" value="Type I PLP-dependent aspartate aminotransferase-like (Major domain)"/>
    <property type="match status" value="1"/>
</dbReference>
<dbReference type="PROSITE" id="PS00600">
    <property type="entry name" value="AA_TRANSFER_CLASS_3"/>
    <property type="match status" value="1"/>
</dbReference>
<dbReference type="EC" id="2.6.1.22" evidence="5"/>
<dbReference type="InterPro" id="IPR050103">
    <property type="entry name" value="Class-III_PLP-dep_AT"/>
</dbReference>
<protein>
    <recommendedName>
        <fullName evidence="7">4-aminobutyrate aminotransferase</fullName>
        <ecNumber evidence="6">2.6.1.19</ecNumber>
        <ecNumber evidence="5">2.6.1.22</ecNumber>
    </recommendedName>
    <alternativeName>
        <fullName evidence="13">(S)-3-amino-2-methylpropionate transaminase</fullName>
    </alternativeName>
    <alternativeName>
        <fullName evidence="14">GABA aminotransferase</fullName>
    </alternativeName>
    <alternativeName>
        <fullName evidence="12">Gamma-amino-N-butyrate transaminase</fullName>
    </alternativeName>
    <alternativeName>
        <fullName evidence="16">Glutamate:succinic semialdehyde transaminase</fullName>
    </alternativeName>
    <alternativeName>
        <fullName evidence="11">L-AIBAT</fullName>
    </alternativeName>
</protein>
<comment type="cofactor">
    <cofactor evidence="2">
        <name>pyridoxal 5'-phosphate</name>
        <dbReference type="ChEBI" id="CHEBI:597326"/>
    </cofactor>
</comment>
<dbReference type="GO" id="GO:0047589">
    <property type="term" value="F:5-aminovalerate transaminase activity"/>
    <property type="evidence" value="ECO:0007669"/>
    <property type="project" value="UniProtKB-ARBA"/>
</dbReference>
<dbReference type="Pfam" id="PF00202">
    <property type="entry name" value="Aminotran_3"/>
    <property type="match status" value="1"/>
</dbReference>
<evidence type="ECO:0000256" key="6">
    <source>
        <dbReference type="ARBA" id="ARBA00012912"/>
    </source>
</evidence>
<dbReference type="InterPro" id="IPR015421">
    <property type="entry name" value="PyrdxlP-dep_Trfase_major"/>
</dbReference>
<name>A0A4Y3R1S1_STRCI</name>
<evidence type="ECO:0000256" key="16">
    <source>
        <dbReference type="ARBA" id="ARBA00050054"/>
    </source>
</evidence>
<dbReference type="EC" id="2.6.1.19" evidence="6"/>
<dbReference type="InterPro" id="IPR015422">
    <property type="entry name" value="PyrdxlP-dep_Trfase_small"/>
</dbReference>
<keyword evidence="9 18" id="KW-0808">Transferase</keyword>